<dbReference type="HOGENOM" id="CLU_1301813_0_0_1"/>
<evidence type="ECO:0000256" key="1">
    <source>
        <dbReference type="SAM" id="Coils"/>
    </source>
</evidence>
<organism evidence="2 3">
    <name type="scientific">Paramecium tetraurelia</name>
    <dbReference type="NCBI Taxonomy" id="5888"/>
    <lineage>
        <taxon>Eukaryota</taxon>
        <taxon>Sar</taxon>
        <taxon>Alveolata</taxon>
        <taxon>Ciliophora</taxon>
        <taxon>Intramacronucleata</taxon>
        <taxon>Oligohymenophorea</taxon>
        <taxon>Peniculida</taxon>
        <taxon>Parameciidae</taxon>
        <taxon>Paramecium</taxon>
    </lineage>
</organism>
<protein>
    <submittedName>
        <fullName evidence="2">Uncharacterized protein</fullName>
    </submittedName>
</protein>
<evidence type="ECO:0000313" key="3">
    <source>
        <dbReference type="Proteomes" id="UP000000600"/>
    </source>
</evidence>
<dbReference type="EMBL" id="CT868485">
    <property type="protein sequence ID" value="CAK83729.1"/>
    <property type="molecule type" value="Genomic_DNA"/>
</dbReference>
<keyword evidence="1" id="KW-0175">Coiled coil</keyword>
<evidence type="ECO:0000313" key="2">
    <source>
        <dbReference type="EMBL" id="CAK83729.1"/>
    </source>
</evidence>
<dbReference type="Proteomes" id="UP000000600">
    <property type="component" value="Unassembled WGS sequence"/>
</dbReference>
<proteinExistence type="predicted"/>
<dbReference type="OrthoDB" id="10459667at2759"/>
<feature type="coiled-coil region" evidence="1">
    <location>
        <begin position="140"/>
        <end position="186"/>
    </location>
</feature>
<dbReference type="AlphaFoldDB" id="A0DL12"/>
<dbReference type="GeneID" id="5036911"/>
<name>A0DL12_PARTE</name>
<accession>A0DL12</accession>
<sequence length="212" mass="24943">MNQGDNFFQELIDGFRSFESQSQGDEKGFKNPFNQLQRAKKKISKQLYQKQLYSPQQAYQGSTSNYFSMNRQSFSINEEARNSNTNLTSECYCFNLEKITDCKKHTDSVLDLLRGFNKDNEAAIQEGIQSNKLLQQSKINAIETQEYHQLLKNVQNLKKQSLIDKHSLIQQEIKQIQDEYIEYRQNYQQKYEITQQQRQVIEGLDGKKAKQN</sequence>
<dbReference type="RefSeq" id="XP_001451126.1">
    <property type="nucleotide sequence ID" value="XM_001451089.1"/>
</dbReference>
<reference evidence="2 3" key="1">
    <citation type="journal article" date="2006" name="Nature">
        <title>Global trends of whole-genome duplications revealed by the ciliate Paramecium tetraurelia.</title>
        <authorList>
            <consortium name="Genoscope"/>
            <person name="Aury J.-M."/>
            <person name="Jaillon O."/>
            <person name="Duret L."/>
            <person name="Noel B."/>
            <person name="Jubin C."/>
            <person name="Porcel B.M."/>
            <person name="Segurens B."/>
            <person name="Daubin V."/>
            <person name="Anthouard V."/>
            <person name="Aiach N."/>
            <person name="Arnaiz O."/>
            <person name="Billaut A."/>
            <person name="Beisson J."/>
            <person name="Blanc I."/>
            <person name="Bouhouche K."/>
            <person name="Camara F."/>
            <person name="Duharcourt S."/>
            <person name="Guigo R."/>
            <person name="Gogendeau D."/>
            <person name="Katinka M."/>
            <person name="Keller A.-M."/>
            <person name="Kissmehl R."/>
            <person name="Klotz C."/>
            <person name="Koll F."/>
            <person name="Le Moue A."/>
            <person name="Lepere C."/>
            <person name="Malinsky S."/>
            <person name="Nowacki M."/>
            <person name="Nowak J.K."/>
            <person name="Plattner H."/>
            <person name="Poulain J."/>
            <person name="Ruiz F."/>
            <person name="Serrano V."/>
            <person name="Zagulski M."/>
            <person name="Dessen P."/>
            <person name="Betermier M."/>
            <person name="Weissenbach J."/>
            <person name="Scarpelli C."/>
            <person name="Schachter V."/>
            <person name="Sperling L."/>
            <person name="Meyer E."/>
            <person name="Cohen J."/>
            <person name="Wincker P."/>
        </authorList>
    </citation>
    <scope>NUCLEOTIDE SEQUENCE [LARGE SCALE GENOMIC DNA]</scope>
    <source>
        <strain evidence="2 3">Stock d4-2</strain>
    </source>
</reference>
<dbReference type="KEGG" id="ptm:GSPATT00018046001"/>
<gene>
    <name evidence="2" type="ORF">GSPATT00018046001</name>
</gene>
<dbReference type="InParanoid" id="A0DL12"/>
<keyword evidence="3" id="KW-1185">Reference proteome</keyword>